<dbReference type="PANTHER" id="PTHR47094:SF1">
    <property type="entry name" value="RING-TYPE E3 UBIQUITIN TRANSFERASE"/>
    <property type="match status" value="1"/>
</dbReference>
<keyword evidence="8" id="KW-1185">Reference proteome</keyword>
<dbReference type="Gene3D" id="3.30.40.10">
    <property type="entry name" value="Zinc/RING finger domain, C3HC4 (zinc finger)"/>
    <property type="match status" value="1"/>
</dbReference>
<dbReference type="CDD" id="cd16449">
    <property type="entry name" value="RING-HC"/>
    <property type="match status" value="1"/>
</dbReference>
<name>A0ABP0CPE8_9PEZI</name>
<organism evidence="7 8">
    <name type="scientific">Sporothrix curviconia</name>
    <dbReference type="NCBI Taxonomy" id="1260050"/>
    <lineage>
        <taxon>Eukaryota</taxon>
        <taxon>Fungi</taxon>
        <taxon>Dikarya</taxon>
        <taxon>Ascomycota</taxon>
        <taxon>Pezizomycotina</taxon>
        <taxon>Sordariomycetes</taxon>
        <taxon>Sordariomycetidae</taxon>
        <taxon>Ophiostomatales</taxon>
        <taxon>Ophiostomataceae</taxon>
        <taxon>Sporothrix</taxon>
    </lineage>
</organism>
<feature type="compositionally biased region" description="Polar residues" evidence="5">
    <location>
        <begin position="197"/>
        <end position="213"/>
    </location>
</feature>
<keyword evidence="1" id="KW-0479">Metal-binding</keyword>
<feature type="compositionally biased region" description="Polar residues" evidence="5">
    <location>
        <begin position="268"/>
        <end position="278"/>
    </location>
</feature>
<dbReference type="PROSITE" id="PS50089">
    <property type="entry name" value="ZF_RING_2"/>
    <property type="match status" value="1"/>
</dbReference>
<feature type="region of interest" description="Disordered" evidence="5">
    <location>
        <begin position="62"/>
        <end position="90"/>
    </location>
</feature>
<evidence type="ECO:0000256" key="2">
    <source>
        <dbReference type="ARBA" id="ARBA00022771"/>
    </source>
</evidence>
<evidence type="ECO:0000313" key="8">
    <source>
        <dbReference type="Proteomes" id="UP001642405"/>
    </source>
</evidence>
<feature type="compositionally biased region" description="Low complexity" evidence="5">
    <location>
        <begin position="313"/>
        <end position="340"/>
    </location>
</feature>
<feature type="compositionally biased region" description="Pro residues" evidence="5">
    <location>
        <begin position="122"/>
        <end position="132"/>
    </location>
</feature>
<proteinExistence type="predicted"/>
<dbReference type="PANTHER" id="PTHR47094">
    <property type="entry name" value="ELFLESS, ISOFORM B"/>
    <property type="match status" value="1"/>
</dbReference>
<feature type="compositionally biased region" description="Acidic residues" evidence="5">
    <location>
        <begin position="103"/>
        <end position="114"/>
    </location>
</feature>
<feature type="region of interest" description="Disordered" evidence="5">
    <location>
        <begin position="180"/>
        <end position="372"/>
    </location>
</feature>
<dbReference type="SMART" id="SM00184">
    <property type="entry name" value="RING"/>
    <property type="match status" value="1"/>
</dbReference>
<dbReference type="SUPFAM" id="SSF57850">
    <property type="entry name" value="RING/U-box"/>
    <property type="match status" value="1"/>
</dbReference>
<protein>
    <recommendedName>
        <fullName evidence="6">RING-type domain-containing protein</fullName>
    </recommendedName>
</protein>
<feature type="domain" description="RING-type" evidence="6">
    <location>
        <begin position="428"/>
        <end position="469"/>
    </location>
</feature>
<dbReference type="InterPro" id="IPR017907">
    <property type="entry name" value="Znf_RING_CS"/>
</dbReference>
<dbReference type="InterPro" id="IPR001841">
    <property type="entry name" value="Znf_RING"/>
</dbReference>
<evidence type="ECO:0000256" key="3">
    <source>
        <dbReference type="ARBA" id="ARBA00022833"/>
    </source>
</evidence>
<comment type="caution">
    <text evidence="7">The sequence shown here is derived from an EMBL/GenBank/DDBJ whole genome shotgun (WGS) entry which is preliminary data.</text>
</comment>
<dbReference type="Pfam" id="PF13920">
    <property type="entry name" value="zf-C3HC4_3"/>
    <property type="match status" value="1"/>
</dbReference>
<dbReference type="EMBL" id="CAWUHB010000069">
    <property type="protein sequence ID" value="CAK7232956.1"/>
    <property type="molecule type" value="Genomic_DNA"/>
</dbReference>
<dbReference type="InterPro" id="IPR013083">
    <property type="entry name" value="Znf_RING/FYVE/PHD"/>
</dbReference>
<dbReference type="Proteomes" id="UP001642405">
    <property type="component" value="Unassembled WGS sequence"/>
</dbReference>
<accession>A0ABP0CPE8</accession>
<feature type="region of interest" description="Disordered" evidence="5">
    <location>
        <begin position="387"/>
        <end position="415"/>
    </location>
</feature>
<feature type="compositionally biased region" description="Acidic residues" evidence="5">
    <location>
        <begin position="66"/>
        <end position="89"/>
    </location>
</feature>
<keyword evidence="3" id="KW-0862">Zinc</keyword>
<dbReference type="PROSITE" id="PS00518">
    <property type="entry name" value="ZF_RING_1"/>
    <property type="match status" value="1"/>
</dbReference>
<evidence type="ECO:0000313" key="7">
    <source>
        <dbReference type="EMBL" id="CAK7232956.1"/>
    </source>
</evidence>
<feature type="region of interest" description="Disordered" evidence="5">
    <location>
        <begin position="103"/>
        <end position="136"/>
    </location>
</feature>
<reference evidence="7 8" key="1">
    <citation type="submission" date="2024-01" db="EMBL/GenBank/DDBJ databases">
        <authorList>
            <person name="Allen C."/>
            <person name="Tagirdzhanova G."/>
        </authorList>
    </citation>
    <scope>NUCLEOTIDE SEQUENCE [LARGE SCALE GENOMIC DNA]</scope>
</reference>
<evidence type="ECO:0000259" key="6">
    <source>
        <dbReference type="PROSITE" id="PS50089"/>
    </source>
</evidence>
<keyword evidence="2 4" id="KW-0863">Zinc-finger</keyword>
<evidence type="ECO:0000256" key="5">
    <source>
        <dbReference type="SAM" id="MobiDB-lite"/>
    </source>
</evidence>
<evidence type="ECO:0000256" key="1">
    <source>
        <dbReference type="ARBA" id="ARBA00022723"/>
    </source>
</evidence>
<feature type="compositionally biased region" description="Acidic residues" evidence="5">
    <location>
        <begin position="357"/>
        <end position="371"/>
    </location>
</feature>
<gene>
    <name evidence="7" type="ORF">SCUCBS95973_008433</name>
</gene>
<feature type="compositionally biased region" description="Acidic residues" evidence="5">
    <location>
        <begin position="180"/>
        <end position="192"/>
    </location>
</feature>
<dbReference type="InterPro" id="IPR049627">
    <property type="entry name" value="SLX8"/>
</dbReference>
<evidence type="ECO:0000256" key="4">
    <source>
        <dbReference type="PROSITE-ProRule" id="PRU00175"/>
    </source>
</evidence>
<sequence>MARRAPAGDSGEDYLPPAFSGTLGDFIEQYGLRGNIDDLGDVSGDIDTVTALVNAGFAQLPVFGNSDEDEDDDYDDDYDGELDDEELEEGISYVISQYEGYLSDDDDYLTDGYGDDDHPDNSTPPPNLPAPAPFRHAPAISQLGRNSSQSERHPLQLQAATRLPLGLSLINDDSAISIDEDEDEDDEDDDLEFLGQNDFSSPSILNDSNTPLYSSPARRNPNVEAMPRTRRRTAEERTASVVADPLPPPLPADAAAVSNATLGRPRTRSGSNFLTSPLANAPGSASRTSRKRRRSGEAGPSGTTLPPIADLLASVGNSSGSSSSQQVDSQASSSNSSSNPPNRPRVSPKRPRREEAIVLDDDLFGSDDDGDAGVQMVNLVDVDRPQAAQAEGTEGGASQNDEAAAAAAATPPAPAPKKTLIRLSAQQCVICMDNMSNLTTTHCGHIFCGECLHASLSMDSSRRICPICRTKVEMRVPNMAATRLARSVFPLQLKMRARNQKGKQLDSSY</sequence>